<dbReference type="EMBL" id="BKCJ010364417">
    <property type="protein sequence ID" value="GFA07097.1"/>
    <property type="molecule type" value="Genomic_DNA"/>
</dbReference>
<sequence length="122" mass="14004">HHPRLGKTTNGTRRVVRTGATKLCFNTNHIHFANAVSRNDQSMYMLPTSASIRKQRTMHKSQYDTTGTNVTRMSNAQPNSPPNHGNALTRYPKEYQRNMYDWENIRVHANTVVRYSGTLNQS</sequence>
<dbReference type="AlphaFoldDB" id="A0A699J2P4"/>
<feature type="region of interest" description="Disordered" evidence="1">
    <location>
        <begin position="68"/>
        <end position="89"/>
    </location>
</feature>
<protein>
    <submittedName>
        <fullName evidence="2">Uncharacterized protein</fullName>
    </submittedName>
</protein>
<accession>A0A699J2P4</accession>
<feature type="compositionally biased region" description="Polar residues" evidence="1">
    <location>
        <begin position="68"/>
        <end position="78"/>
    </location>
</feature>
<gene>
    <name evidence="2" type="ORF">Tci_579069</name>
</gene>
<reference evidence="2" key="1">
    <citation type="journal article" date="2019" name="Sci. Rep.">
        <title>Draft genome of Tanacetum cinerariifolium, the natural source of mosquito coil.</title>
        <authorList>
            <person name="Yamashiro T."/>
            <person name="Shiraishi A."/>
            <person name="Satake H."/>
            <person name="Nakayama K."/>
        </authorList>
    </citation>
    <scope>NUCLEOTIDE SEQUENCE</scope>
</reference>
<evidence type="ECO:0000256" key="1">
    <source>
        <dbReference type="SAM" id="MobiDB-lite"/>
    </source>
</evidence>
<comment type="caution">
    <text evidence="2">The sequence shown here is derived from an EMBL/GenBank/DDBJ whole genome shotgun (WGS) entry which is preliminary data.</text>
</comment>
<evidence type="ECO:0000313" key="2">
    <source>
        <dbReference type="EMBL" id="GFA07097.1"/>
    </source>
</evidence>
<name>A0A699J2P4_TANCI</name>
<feature type="non-terminal residue" evidence="2">
    <location>
        <position position="1"/>
    </location>
</feature>
<proteinExistence type="predicted"/>
<organism evidence="2">
    <name type="scientific">Tanacetum cinerariifolium</name>
    <name type="common">Dalmatian daisy</name>
    <name type="synonym">Chrysanthemum cinerariifolium</name>
    <dbReference type="NCBI Taxonomy" id="118510"/>
    <lineage>
        <taxon>Eukaryota</taxon>
        <taxon>Viridiplantae</taxon>
        <taxon>Streptophyta</taxon>
        <taxon>Embryophyta</taxon>
        <taxon>Tracheophyta</taxon>
        <taxon>Spermatophyta</taxon>
        <taxon>Magnoliopsida</taxon>
        <taxon>eudicotyledons</taxon>
        <taxon>Gunneridae</taxon>
        <taxon>Pentapetalae</taxon>
        <taxon>asterids</taxon>
        <taxon>campanulids</taxon>
        <taxon>Asterales</taxon>
        <taxon>Asteraceae</taxon>
        <taxon>Asteroideae</taxon>
        <taxon>Anthemideae</taxon>
        <taxon>Anthemidinae</taxon>
        <taxon>Tanacetum</taxon>
    </lineage>
</organism>